<proteinExistence type="predicted"/>
<gene>
    <name evidence="2" type="ORF">MHBO_003527</name>
</gene>
<dbReference type="Proteomes" id="UP001439008">
    <property type="component" value="Unassembled WGS sequence"/>
</dbReference>
<sequence length="183" mass="21340">YNQNTRKIAMTSINHKTRFYDLPPVIQTIFNKFDNFVQKQTETRKEIDALLQSSENQKIDYQNLKKRLEKAESRRQKSAALLNVLSNQVTENIKVASNTLTEVNSIDPQIGADNKFDDFFEQKMKFYEEEILKIKKLLSEKEKFGSFPEVLTAKDLARILKMHKESTNALESSVEAMKLKIKF</sequence>
<comment type="caution">
    <text evidence="2">The sequence shown here is derived from an EMBL/GenBank/DDBJ whole genome shotgun (WGS) entry which is preliminary data.</text>
</comment>
<keyword evidence="1" id="KW-0175">Coiled coil</keyword>
<keyword evidence="3" id="KW-1185">Reference proteome</keyword>
<accession>A0ABV2ARB1</accession>
<protein>
    <submittedName>
        <fullName evidence="2">Uncharacterized protein</fullName>
    </submittedName>
</protein>
<dbReference type="EMBL" id="JBDODL010002068">
    <property type="protein sequence ID" value="MES1922004.1"/>
    <property type="molecule type" value="Genomic_DNA"/>
</dbReference>
<feature type="coiled-coil region" evidence="1">
    <location>
        <begin position="47"/>
        <end position="88"/>
    </location>
</feature>
<name>A0ABV2ARB1_9EUKA</name>
<evidence type="ECO:0000313" key="2">
    <source>
        <dbReference type="EMBL" id="MES1922004.1"/>
    </source>
</evidence>
<evidence type="ECO:0000256" key="1">
    <source>
        <dbReference type="SAM" id="Coils"/>
    </source>
</evidence>
<evidence type="ECO:0000313" key="3">
    <source>
        <dbReference type="Proteomes" id="UP001439008"/>
    </source>
</evidence>
<organism evidence="2 3">
    <name type="scientific">Bonamia ostreae</name>
    <dbReference type="NCBI Taxonomy" id="126728"/>
    <lineage>
        <taxon>Eukaryota</taxon>
        <taxon>Sar</taxon>
        <taxon>Rhizaria</taxon>
        <taxon>Endomyxa</taxon>
        <taxon>Ascetosporea</taxon>
        <taxon>Haplosporida</taxon>
        <taxon>Bonamia</taxon>
    </lineage>
</organism>
<reference evidence="2 3" key="1">
    <citation type="journal article" date="2024" name="BMC Biol.">
        <title>Comparative genomics of Ascetosporea gives new insight into the evolutionary basis for animal parasitism in Rhizaria.</title>
        <authorList>
            <person name="Hiltunen Thoren M."/>
            <person name="Onut-Brannstrom I."/>
            <person name="Alfjorden A."/>
            <person name="Peckova H."/>
            <person name="Swords F."/>
            <person name="Hooper C."/>
            <person name="Holzer A.S."/>
            <person name="Bass D."/>
            <person name="Burki F."/>
        </authorList>
    </citation>
    <scope>NUCLEOTIDE SEQUENCE [LARGE SCALE GENOMIC DNA]</scope>
    <source>
        <strain evidence="2">20-A016</strain>
    </source>
</reference>
<feature type="non-terminal residue" evidence="2">
    <location>
        <position position="1"/>
    </location>
</feature>